<evidence type="ECO:0000313" key="1">
    <source>
        <dbReference type="EMBL" id="MBW6410092.1"/>
    </source>
</evidence>
<dbReference type="SUPFAM" id="SSF56784">
    <property type="entry name" value="HAD-like"/>
    <property type="match status" value="1"/>
</dbReference>
<gene>
    <name evidence="1" type="ORF">KYD98_08300</name>
</gene>
<keyword evidence="1" id="KW-0378">Hydrolase</keyword>
<dbReference type="InterPro" id="IPR023214">
    <property type="entry name" value="HAD_sf"/>
</dbReference>
<dbReference type="NCBIfam" id="TIGR01509">
    <property type="entry name" value="HAD-SF-IA-v3"/>
    <property type="match status" value="1"/>
</dbReference>
<proteinExistence type="predicted"/>
<dbReference type="Gene3D" id="1.10.150.240">
    <property type="entry name" value="Putative phosphatase, domain 2"/>
    <property type="match status" value="1"/>
</dbReference>
<dbReference type="EMBL" id="JAHXPT010000005">
    <property type="protein sequence ID" value="MBW6410092.1"/>
    <property type="molecule type" value="Genomic_DNA"/>
</dbReference>
<dbReference type="PANTHER" id="PTHR43434:SF26">
    <property type="entry name" value="PYROPHOSPHATASE PPAX"/>
    <property type="match status" value="1"/>
</dbReference>
<keyword evidence="2" id="KW-1185">Reference proteome</keyword>
<organism evidence="1 2">
    <name type="scientific">Clostridium weizhouense</name>
    <dbReference type="NCBI Taxonomy" id="2859781"/>
    <lineage>
        <taxon>Bacteria</taxon>
        <taxon>Bacillati</taxon>
        <taxon>Bacillota</taxon>
        <taxon>Clostridia</taxon>
        <taxon>Eubacteriales</taxon>
        <taxon>Clostridiaceae</taxon>
        <taxon>Clostridium</taxon>
    </lineage>
</organism>
<comment type="caution">
    <text evidence="1">The sequence shown here is derived from an EMBL/GenBank/DDBJ whole genome shotgun (WGS) entry which is preliminary data.</text>
</comment>
<dbReference type="Proteomes" id="UP001519921">
    <property type="component" value="Unassembled WGS sequence"/>
</dbReference>
<reference evidence="1 2" key="1">
    <citation type="submission" date="2021-07" db="EMBL/GenBank/DDBJ databases">
        <title>Clostridium weizhouense sp. nov., an anaerobic bacterium isolated from activated sludge of Petroleum wastewater.</title>
        <authorList>
            <person name="Li Q."/>
        </authorList>
    </citation>
    <scope>NUCLEOTIDE SEQUENCE [LARGE SCALE GENOMIC DNA]</scope>
    <source>
        <strain evidence="1 2">YB-6</strain>
    </source>
</reference>
<name>A0ABS7AN53_9CLOT</name>
<dbReference type="PANTHER" id="PTHR43434">
    <property type="entry name" value="PHOSPHOGLYCOLATE PHOSPHATASE"/>
    <property type="match status" value="1"/>
</dbReference>
<dbReference type="PRINTS" id="PR00413">
    <property type="entry name" value="HADHALOGNASE"/>
</dbReference>
<dbReference type="GO" id="GO:0016787">
    <property type="term" value="F:hydrolase activity"/>
    <property type="evidence" value="ECO:0007669"/>
    <property type="project" value="UniProtKB-KW"/>
</dbReference>
<dbReference type="Gene3D" id="3.40.50.1000">
    <property type="entry name" value="HAD superfamily/HAD-like"/>
    <property type="match status" value="1"/>
</dbReference>
<dbReference type="InterPro" id="IPR050155">
    <property type="entry name" value="HAD-like_hydrolase_sf"/>
</dbReference>
<dbReference type="InterPro" id="IPR041492">
    <property type="entry name" value="HAD_2"/>
</dbReference>
<accession>A0ABS7AN53</accession>
<dbReference type="InterPro" id="IPR023198">
    <property type="entry name" value="PGP-like_dom2"/>
</dbReference>
<dbReference type="SFLD" id="SFLDG01129">
    <property type="entry name" value="C1.5:_HAD__Beta-PGM__Phosphata"/>
    <property type="match status" value="1"/>
</dbReference>
<dbReference type="SFLD" id="SFLDG01135">
    <property type="entry name" value="C1.5.6:_HAD__Beta-PGM__Phospha"/>
    <property type="match status" value="1"/>
</dbReference>
<sequence>MYKYIIFDIDGTILDTELAVLSSLQKVVLEELNKKVDTEQLRFALGIPGEAALNQLGIHNIDEVNNKWNEYLKEYFHTIKVFEGFKDTLEELSNRNVKMGIVTSKSKVEYINDFEPFGLNNHFDLVICADDTKKHKPNPDPILKFIELSNVTKSEAIYIGDTKYDMDCASSAGIDFALASWGCKSPENIITKFNFNGPKDILKIL</sequence>
<evidence type="ECO:0000313" key="2">
    <source>
        <dbReference type="Proteomes" id="UP001519921"/>
    </source>
</evidence>
<dbReference type="InterPro" id="IPR006439">
    <property type="entry name" value="HAD-SF_hydro_IA"/>
</dbReference>
<protein>
    <submittedName>
        <fullName evidence="1">HAD family hydrolase</fullName>
    </submittedName>
</protein>
<dbReference type="RefSeq" id="WP_219779152.1">
    <property type="nucleotide sequence ID" value="NZ_JAHXPT010000005.1"/>
</dbReference>
<dbReference type="Pfam" id="PF13419">
    <property type="entry name" value="HAD_2"/>
    <property type="match status" value="1"/>
</dbReference>
<dbReference type="SFLD" id="SFLDS00003">
    <property type="entry name" value="Haloacid_Dehalogenase"/>
    <property type="match status" value="1"/>
</dbReference>
<dbReference type="InterPro" id="IPR036412">
    <property type="entry name" value="HAD-like_sf"/>
</dbReference>
<dbReference type="NCBIfam" id="TIGR01549">
    <property type="entry name" value="HAD-SF-IA-v1"/>
    <property type="match status" value="1"/>
</dbReference>